<evidence type="ECO:0000256" key="9">
    <source>
        <dbReference type="ARBA" id="ARBA00022840"/>
    </source>
</evidence>
<evidence type="ECO:0000313" key="16">
    <source>
        <dbReference type="Proteomes" id="UP000247476"/>
    </source>
</evidence>
<dbReference type="InterPro" id="IPR003660">
    <property type="entry name" value="HAMP_dom"/>
</dbReference>
<evidence type="ECO:0000256" key="6">
    <source>
        <dbReference type="ARBA" id="ARBA00022679"/>
    </source>
</evidence>
<evidence type="ECO:0000256" key="12">
    <source>
        <dbReference type="SAM" id="Coils"/>
    </source>
</evidence>
<dbReference type="PROSITE" id="PS50885">
    <property type="entry name" value="HAMP"/>
    <property type="match status" value="1"/>
</dbReference>
<dbReference type="PANTHER" id="PTHR34220">
    <property type="entry name" value="SENSOR HISTIDINE KINASE YPDA"/>
    <property type="match status" value="1"/>
</dbReference>
<evidence type="ECO:0000256" key="8">
    <source>
        <dbReference type="ARBA" id="ARBA00022777"/>
    </source>
</evidence>
<accession>A0A2V5KFK5</accession>
<dbReference type="InterPro" id="IPR005467">
    <property type="entry name" value="His_kinase_dom"/>
</dbReference>
<evidence type="ECO:0000256" key="5">
    <source>
        <dbReference type="ARBA" id="ARBA00022553"/>
    </source>
</evidence>
<dbReference type="PROSITE" id="PS50109">
    <property type="entry name" value="HIS_KIN"/>
    <property type="match status" value="1"/>
</dbReference>
<dbReference type="PRINTS" id="PR00344">
    <property type="entry name" value="BCTRLSENSOR"/>
</dbReference>
<evidence type="ECO:0000256" key="10">
    <source>
        <dbReference type="ARBA" id="ARBA00023012"/>
    </source>
</evidence>
<keyword evidence="11" id="KW-0472">Membrane</keyword>
<evidence type="ECO:0000256" key="4">
    <source>
        <dbReference type="ARBA" id="ARBA00022475"/>
    </source>
</evidence>
<dbReference type="EC" id="2.7.13.3" evidence="3"/>
<keyword evidence="6" id="KW-0808">Transferase</keyword>
<dbReference type="Pfam" id="PF06580">
    <property type="entry name" value="His_kinase"/>
    <property type="match status" value="1"/>
</dbReference>
<dbReference type="InterPro" id="IPR004358">
    <property type="entry name" value="Sig_transdc_His_kin-like_C"/>
</dbReference>
<comment type="subcellular location">
    <subcellularLocation>
        <location evidence="2">Cell membrane</location>
        <topology evidence="2">Multi-pass membrane protein</topology>
    </subcellularLocation>
</comment>
<dbReference type="InterPro" id="IPR003594">
    <property type="entry name" value="HATPase_dom"/>
</dbReference>
<proteinExistence type="predicted"/>
<keyword evidence="16" id="KW-1185">Reference proteome</keyword>
<protein>
    <recommendedName>
        <fullName evidence="3">histidine kinase</fullName>
        <ecNumber evidence="3">2.7.13.3</ecNumber>
    </recommendedName>
</protein>
<reference evidence="15 16" key="1">
    <citation type="submission" date="2018-05" db="EMBL/GenBank/DDBJ databases">
        <title>Paenibacillus flagellatus sp. nov., isolated from selenium mineral soil.</title>
        <authorList>
            <person name="Dai X."/>
        </authorList>
    </citation>
    <scope>NUCLEOTIDE SEQUENCE [LARGE SCALE GENOMIC DNA]</scope>
    <source>
        <strain evidence="15 16">DXL2</strain>
    </source>
</reference>
<dbReference type="AlphaFoldDB" id="A0A2V5KFK5"/>
<evidence type="ECO:0000256" key="7">
    <source>
        <dbReference type="ARBA" id="ARBA00022741"/>
    </source>
</evidence>
<dbReference type="GO" id="GO:0005524">
    <property type="term" value="F:ATP binding"/>
    <property type="evidence" value="ECO:0007669"/>
    <property type="project" value="UniProtKB-KW"/>
</dbReference>
<dbReference type="PANTHER" id="PTHR34220:SF7">
    <property type="entry name" value="SENSOR HISTIDINE KINASE YPDA"/>
    <property type="match status" value="1"/>
</dbReference>
<dbReference type="InterPro" id="IPR010559">
    <property type="entry name" value="Sig_transdc_His_kin_internal"/>
</dbReference>
<dbReference type="Gene3D" id="3.30.565.10">
    <property type="entry name" value="Histidine kinase-like ATPase, C-terminal domain"/>
    <property type="match status" value="1"/>
</dbReference>
<evidence type="ECO:0000256" key="2">
    <source>
        <dbReference type="ARBA" id="ARBA00004651"/>
    </source>
</evidence>
<dbReference type="GO" id="GO:0000155">
    <property type="term" value="F:phosphorelay sensor kinase activity"/>
    <property type="evidence" value="ECO:0007669"/>
    <property type="project" value="InterPro"/>
</dbReference>
<evidence type="ECO:0000259" key="13">
    <source>
        <dbReference type="PROSITE" id="PS50109"/>
    </source>
</evidence>
<evidence type="ECO:0000313" key="15">
    <source>
        <dbReference type="EMBL" id="PYI52860.1"/>
    </source>
</evidence>
<comment type="caution">
    <text evidence="15">The sequence shown here is derived from an EMBL/GenBank/DDBJ whole genome shotgun (WGS) entry which is preliminary data.</text>
</comment>
<keyword evidence="12" id="KW-0175">Coiled coil</keyword>
<organism evidence="15 16">
    <name type="scientific">Paenibacillus flagellatus</name>
    <dbReference type="NCBI Taxonomy" id="2211139"/>
    <lineage>
        <taxon>Bacteria</taxon>
        <taxon>Bacillati</taxon>
        <taxon>Bacillota</taxon>
        <taxon>Bacilli</taxon>
        <taxon>Bacillales</taxon>
        <taxon>Paenibacillaceae</taxon>
        <taxon>Paenibacillus</taxon>
    </lineage>
</organism>
<evidence type="ECO:0000259" key="14">
    <source>
        <dbReference type="PROSITE" id="PS50885"/>
    </source>
</evidence>
<comment type="catalytic activity">
    <reaction evidence="1">
        <text>ATP + protein L-histidine = ADP + protein N-phospho-L-histidine.</text>
        <dbReference type="EC" id="2.7.13.3"/>
    </reaction>
</comment>
<name>A0A2V5KFK5_9BACL</name>
<dbReference type="GO" id="GO:0005886">
    <property type="term" value="C:plasma membrane"/>
    <property type="evidence" value="ECO:0007669"/>
    <property type="project" value="UniProtKB-SubCell"/>
</dbReference>
<dbReference type="Gene3D" id="6.10.340.10">
    <property type="match status" value="1"/>
</dbReference>
<evidence type="ECO:0000256" key="3">
    <source>
        <dbReference type="ARBA" id="ARBA00012438"/>
    </source>
</evidence>
<keyword evidence="4" id="KW-1003">Cell membrane</keyword>
<keyword evidence="7" id="KW-0547">Nucleotide-binding</keyword>
<dbReference type="Proteomes" id="UP000247476">
    <property type="component" value="Unassembled WGS sequence"/>
</dbReference>
<keyword evidence="8 15" id="KW-0418">Kinase</keyword>
<keyword evidence="10" id="KW-0902">Two-component regulatory system</keyword>
<gene>
    <name evidence="15" type="ORF">DLM86_17780</name>
</gene>
<dbReference type="InterPro" id="IPR050640">
    <property type="entry name" value="Bact_2-comp_sensor_kinase"/>
</dbReference>
<keyword evidence="5" id="KW-0597">Phosphoprotein</keyword>
<evidence type="ECO:0000256" key="1">
    <source>
        <dbReference type="ARBA" id="ARBA00000085"/>
    </source>
</evidence>
<feature type="domain" description="HAMP" evidence="14">
    <location>
        <begin position="311"/>
        <end position="363"/>
    </location>
</feature>
<dbReference type="SUPFAM" id="SSF55874">
    <property type="entry name" value="ATPase domain of HSP90 chaperone/DNA topoisomerase II/histidine kinase"/>
    <property type="match status" value="1"/>
</dbReference>
<dbReference type="EMBL" id="QJVJ01000008">
    <property type="protein sequence ID" value="PYI52860.1"/>
    <property type="molecule type" value="Genomic_DNA"/>
</dbReference>
<dbReference type="SMART" id="SM00387">
    <property type="entry name" value="HATPase_c"/>
    <property type="match status" value="1"/>
</dbReference>
<feature type="domain" description="Histidine kinase" evidence="13">
    <location>
        <begin position="475"/>
        <end position="586"/>
    </location>
</feature>
<feature type="coiled-coil region" evidence="12">
    <location>
        <begin position="344"/>
        <end position="383"/>
    </location>
</feature>
<dbReference type="InterPro" id="IPR036890">
    <property type="entry name" value="HATPase_C_sf"/>
</dbReference>
<keyword evidence="9" id="KW-0067">ATP-binding</keyword>
<evidence type="ECO:0000256" key="11">
    <source>
        <dbReference type="ARBA" id="ARBA00023136"/>
    </source>
</evidence>
<sequence length="588" mass="64488">MAVPMRRLFAFVQASKFRTQILLGTLLVLLAVLLVTGSIAYSRISLLIRDSTDRYVRQVALQANDSLDALLGQVDTVTFQIAVDPRLQELLSAIKREAPQGGIDVDHKISAKLVLEELRSYAASIVSIDLYAGDEAVYPVKPAPTERLDPEWSAAADGKPGELVWLGLDPADSGSLLAIRQIRLENDKYASGGYLLVRVGKLGLPIVKPSFPGIEGSIVYWLDGKGEAIASNRAALPLSAGQASAATEPVRIDGTTYVPFRITSRTTNWTLVVLTPLDRLAEGVYVVRDALLWAGLIGTALLVLLTHGLSTMIARPVRKLIRAMRSAPGRVPRPNPAVYYNREMNELNSTYNRMVEQIRELISTVYEKELLQSQAEVKALQAQIHPHFLFNTLEAFYWMLKEKDEDGLAANVIALSELFRYTVKSPGADDWVTVADEVRHAELYMTLMAMRLGDRIGWECDIAPESLKLPLPKLLIQPLIENAIRHGIEPQKGRGVIGLTIRPSADGRSIVIRVEDDGSGIDEEGWERLEADLRGRPSTSPGGGAGIGLSNIRRRLQLYYGTDDAMTIRSRAGQGTVVELNIPKGGSS</sequence>
<dbReference type="Pfam" id="PF02518">
    <property type="entry name" value="HATPase_c"/>
    <property type="match status" value="1"/>
</dbReference>